<name>A0ACA9UCJ7_BIOOC</name>
<reference evidence="1" key="1">
    <citation type="submission" date="2020-04" db="EMBL/GenBank/DDBJ databases">
        <authorList>
            <person name="Broberg M."/>
        </authorList>
    </citation>
    <scope>NUCLEOTIDE SEQUENCE</scope>
</reference>
<keyword evidence="2" id="KW-1185">Reference proteome</keyword>
<organism evidence="1 2">
    <name type="scientific">Clonostachys rosea f. rosea IK726</name>
    <dbReference type="NCBI Taxonomy" id="1349383"/>
    <lineage>
        <taxon>Eukaryota</taxon>
        <taxon>Fungi</taxon>
        <taxon>Dikarya</taxon>
        <taxon>Ascomycota</taxon>
        <taxon>Pezizomycotina</taxon>
        <taxon>Sordariomycetes</taxon>
        <taxon>Hypocreomycetidae</taxon>
        <taxon>Hypocreales</taxon>
        <taxon>Bionectriaceae</taxon>
        <taxon>Clonostachys</taxon>
    </lineage>
</organism>
<gene>
    <name evidence="1" type="ORF">CRV2_00017875</name>
</gene>
<reference evidence="1" key="2">
    <citation type="submission" date="2021-10" db="EMBL/GenBank/DDBJ databases">
        <authorList>
            <person name="Piombo E."/>
        </authorList>
    </citation>
    <scope>NUCLEOTIDE SEQUENCE</scope>
</reference>
<dbReference type="Proteomes" id="UP000836387">
    <property type="component" value="Unassembled WGS sequence"/>
</dbReference>
<comment type="caution">
    <text evidence="1">The sequence shown here is derived from an EMBL/GenBank/DDBJ whole genome shotgun (WGS) entry which is preliminary data.</text>
</comment>
<accession>A0ACA9UCJ7</accession>
<proteinExistence type="predicted"/>
<sequence>MAEYSRIPTAAQLQLENFQLHISEEKVDEFKRLLCLSKLAHKTYESLQTDGRFGITHEWISKGKEYWENKYNWRQREEFINSFPNFIATIQDDDGESFRIHFAALFSHKQDAIPLLLLHGWPGNHTEFLKVLGILRQKYSPNELPYHVIVPSLPGYTLSSGPPLTKDWNTEDIGRIMNKLMIGLGFGNGYISQGGDIGAFVSCVLTVNHKECHVNFAIGQGVVQSNISDAERQGLQRLQNFLTSGNAYFQEHNTRPATIGCVLSSSPLALLAWIGEKFIEWTDTTPDYEEILDSVTLYWFTESIARGLYPYRTVVLTALHPLLSDPKYYCEKPLGYSSFPHELGPTPVEWLRKEANLVWHRLHSKGGHFAAMEQPELFLGDVEEFIHHIWPVA</sequence>
<protein>
    <submittedName>
        <fullName evidence="1">Uncharacterized protein</fullName>
    </submittedName>
</protein>
<dbReference type="EMBL" id="CADEHS020000159">
    <property type="protein sequence ID" value="CAG9950242.1"/>
    <property type="molecule type" value="Genomic_DNA"/>
</dbReference>
<evidence type="ECO:0000313" key="1">
    <source>
        <dbReference type="EMBL" id="CAG9950242.1"/>
    </source>
</evidence>
<evidence type="ECO:0000313" key="2">
    <source>
        <dbReference type="Proteomes" id="UP000836387"/>
    </source>
</evidence>